<evidence type="ECO:0000313" key="3">
    <source>
        <dbReference type="EMBL" id="STO56169.1"/>
    </source>
</evidence>
<protein>
    <submittedName>
        <fullName evidence="3">Uncharacterized protein</fullName>
    </submittedName>
</protein>
<sequence>MRLYNAPQIHHPANVSNQTHISHNGKQEDLALEIKALKQERERNNQKIEEFCIDVSMMMSAAQKAGNVYSVSIPCLLPTPATQQFVVDFSFGQ</sequence>
<feature type="compositionally biased region" description="Polar residues" evidence="2">
    <location>
        <begin position="14"/>
        <end position="23"/>
    </location>
</feature>
<evidence type="ECO:0000256" key="2">
    <source>
        <dbReference type="SAM" id="MobiDB-lite"/>
    </source>
</evidence>
<name>A0A377HJ01_GRIHO</name>
<evidence type="ECO:0000256" key="1">
    <source>
        <dbReference type="SAM" id="Coils"/>
    </source>
</evidence>
<accession>A0A377HJ01</accession>
<feature type="region of interest" description="Disordered" evidence="2">
    <location>
        <begin position="1"/>
        <end position="23"/>
    </location>
</feature>
<dbReference type="EMBL" id="UGHD01000002">
    <property type="protein sequence ID" value="STO56169.1"/>
    <property type="molecule type" value="Genomic_DNA"/>
</dbReference>
<proteinExistence type="predicted"/>
<organism evidence="3 4">
    <name type="scientific">Grimontia hollisae</name>
    <name type="common">Vibrio hollisae</name>
    <dbReference type="NCBI Taxonomy" id="673"/>
    <lineage>
        <taxon>Bacteria</taxon>
        <taxon>Pseudomonadati</taxon>
        <taxon>Pseudomonadota</taxon>
        <taxon>Gammaproteobacteria</taxon>
        <taxon>Vibrionales</taxon>
        <taxon>Vibrionaceae</taxon>
        <taxon>Grimontia</taxon>
    </lineage>
</organism>
<evidence type="ECO:0000313" key="4">
    <source>
        <dbReference type="Proteomes" id="UP000254512"/>
    </source>
</evidence>
<dbReference type="RefSeq" id="WP_114995984.1">
    <property type="nucleotide sequence ID" value="NZ_CABMOB010000001.1"/>
</dbReference>
<reference evidence="3 4" key="1">
    <citation type="submission" date="2018-06" db="EMBL/GenBank/DDBJ databases">
        <authorList>
            <consortium name="Pathogen Informatics"/>
            <person name="Doyle S."/>
        </authorList>
    </citation>
    <scope>NUCLEOTIDE SEQUENCE [LARGE SCALE GENOMIC DNA]</scope>
    <source>
        <strain evidence="3 4">NCTC11645</strain>
    </source>
</reference>
<gene>
    <name evidence="3" type="ORF">NCTC11645_00484</name>
</gene>
<dbReference type="Proteomes" id="UP000254512">
    <property type="component" value="Unassembled WGS sequence"/>
</dbReference>
<feature type="coiled-coil region" evidence="1">
    <location>
        <begin position="27"/>
        <end position="54"/>
    </location>
</feature>
<keyword evidence="1" id="KW-0175">Coiled coil</keyword>
<dbReference type="AlphaFoldDB" id="A0A377HJ01"/>